<dbReference type="EMBL" id="KI660197">
    <property type="protein sequence ID" value="ETN77049.1"/>
    <property type="molecule type" value="Genomic_DNA"/>
</dbReference>
<evidence type="ECO:0000313" key="2">
    <source>
        <dbReference type="Proteomes" id="UP000053676"/>
    </source>
</evidence>
<accession>W2T5Z9</accession>
<reference evidence="2" key="1">
    <citation type="journal article" date="2014" name="Nat. Genet.">
        <title>Genome of the human hookworm Necator americanus.</title>
        <authorList>
            <person name="Tang Y.T."/>
            <person name="Gao X."/>
            <person name="Rosa B.A."/>
            <person name="Abubucker S."/>
            <person name="Hallsworth-Pepin K."/>
            <person name="Martin J."/>
            <person name="Tyagi R."/>
            <person name="Heizer E."/>
            <person name="Zhang X."/>
            <person name="Bhonagiri-Palsikar V."/>
            <person name="Minx P."/>
            <person name="Warren W.C."/>
            <person name="Wang Q."/>
            <person name="Zhan B."/>
            <person name="Hotez P.J."/>
            <person name="Sternberg P.W."/>
            <person name="Dougall A."/>
            <person name="Gaze S.T."/>
            <person name="Mulvenna J."/>
            <person name="Sotillo J."/>
            <person name="Ranganathan S."/>
            <person name="Rabelo E.M."/>
            <person name="Wilson R.K."/>
            <person name="Felgner P.L."/>
            <person name="Bethony J."/>
            <person name="Hawdon J.M."/>
            <person name="Gasser R.B."/>
            <person name="Loukas A."/>
            <person name="Mitreva M."/>
        </authorList>
    </citation>
    <scope>NUCLEOTIDE SEQUENCE [LARGE SCALE GENOMIC DNA]</scope>
</reference>
<dbReference type="STRING" id="51031.W2T5Z9"/>
<dbReference type="OrthoDB" id="10482487at2759"/>
<dbReference type="Proteomes" id="UP000053676">
    <property type="component" value="Unassembled WGS sequence"/>
</dbReference>
<evidence type="ECO:0000313" key="1">
    <source>
        <dbReference type="EMBL" id="ETN77049.1"/>
    </source>
</evidence>
<name>W2T5Z9_NECAM</name>
<gene>
    <name evidence="1" type="ORF">NECAME_11333</name>
</gene>
<dbReference type="AlphaFoldDB" id="W2T5Z9"/>
<keyword evidence="2" id="KW-1185">Reference proteome</keyword>
<sequence length="121" mass="12625">MCNVYLILWIPATEDFKLLKKLQLGSQDVSNTLEYVPQFLQSPPNILPSASLSMGCPPSTPSRPWWLDSPLTAAAQSPLAAVASTLSGGSVTPLGPPTPLGVGAGVHFGCNTFGYRGGAIL</sequence>
<protein>
    <submittedName>
        <fullName evidence="1">Uncharacterized protein</fullName>
    </submittedName>
</protein>
<organism evidence="1 2">
    <name type="scientific">Necator americanus</name>
    <name type="common">Human hookworm</name>
    <dbReference type="NCBI Taxonomy" id="51031"/>
    <lineage>
        <taxon>Eukaryota</taxon>
        <taxon>Metazoa</taxon>
        <taxon>Ecdysozoa</taxon>
        <taxon>Nematoda</taxon>
        <taxon>Chromadorea</taxon>
        <taxon>Rhabditida</taxon>
        <taxon>Rhabditina</taxon>
        <taxon>Rhabditomorpha</taxon>
        <taxon>Strongyloidea</taxon>
        <taxon>Ancylostomatidae</taxon>
        <taxon>Bunostominae</taxon>
        <taxon>Necator</taxon>
    </lineage>
</organism>
<proteinExistence type="predicted"/>
<dbReference type="KEGG" id="nai:NECAME_11333"/>